<evidence type="ECO:0000313" key="1">
    <source>
        <dbReference type="EMBL" id="GIY48891.1"/>
    </source>
</evidence>
<dbReference type="Proteomes" id="UP001054837">
    <property type="component" value="Unassembled WGS sequence"/>
</dbReference>
<organism evidence="1 2">
    <name type="scientific">Caerostris darwini</name>
    <dbReference type="NCBI Taxonomy" id="1538125"/>
    <lineage>
        <taxon>Eukaryota</taxon>
        <taxon>Metazoa</taxon>
        <taxon>Ecdysozoa</taxon>
        <taxon>Arthropoda</taxon>
        <taxon>Chelicerata</taxon>
        <taxon>Arachnida</taxon>
        <taxon>Araneae</taxon>
        <taxon>Araneomorphae</taxon>
        <taxon>Entelegynae</taxon>
        <taxon>Araneoidea</taxon>
        <taxon>Araneidae</taxon>
        <taxon>Caerostris</taxon>
    </lineage>
</organism>
<dbReference type="EMBL" id="BPLQ01010169">
    <property type="protein sequence ID" value="GIY48891.1"/>
    <property type="molecule type" value="Genomic_DNA"/>
</dbReference>
<sequence length="106" mass="12336">MEKNSGNVDRRQISKRVPLDRNVIKKTKSRIYRQIKEMEIGTTSELNKNNESSANTGWMTGFLKRHEEKKNISDKIIIELYNGLAKPQKQRLIIEFVLKSFETSAP</sequence>
<keyword evidence="2" id="KW-1185">Reference proteome</keyword>
<accession>A0AAV4TTR2</accession>
<evidence type="ECO:0000313" key="2">
    <source>
        <dbReference type="Proteomes" id="UP001054837"/>
    </source>
</evidence>
<name>A0AAV4TTR2_9ARAC</name>
<dbReference type="AlphaFoldDB" id="A0AAV4TTR2"/>
<proteinExistence type="predicted"/>
<comment type="caution">
    <text evidence="1">The sequence shown here is derived from an EMBL/GenBank/DDBJ whole genome shotgun (WGS) entry which is preliminary data.</text>
</comment>
<evidence type="ECO:0008006" key="3">
    <source>
        <dbReference type="Google" id="ProtNLM"/>
    </source>
</evidence>
<protein>
    <recommendedName>
        <fullName evidence="3">HTH CENPB-type domain-containing protein</fullName>
    </recommendedName>
</protein>
<gene>
    <name evidence="1" type="ORF">CDAR_109171</name>
</gene>
<reference evidence="1 2" key="1">
    <citation type="submission" date="2021-06" db="EMBL/GenBank/DDBJ databases">
        <title>Caerostris darwini draft genome.</title>
        <authorList>
            <person name="Kono N."/>
            <person name="Arakawa K."/>
        </authorList>
    </citation>
    <scope>NUCLEOTIDE SEQUENCE [LARGE SCALE GENOMIC DNA]</scope>
</reference>